<reference evidence="2 3" key="1">
    <citation type="submission" date="2016-10" db="EMBL/GenBank/DDBJ databases">
        <authorList>
            <person name="Varghese N."/>
            <person name="Submissions S."/>
        </authorList>
    </citation>
    <scope>NUCLEOTIDE SEQUENCE [LARGE SCALE GENOMIC DNA]</scope>
    <source>
        <strain evidence="2 3">IAM 15147</strain>
    </source>
</reference>
<gene>
    <name evidence="2" type="ORF">SAMN04487783_0714</name>
</gene>
<organism evidence="2 3">
    <name type="scientific">Agrococcus baldri</name>
    <dbReference type="NCBI Taxonomy" id="153730"/>
    <lineage>
        <taxon>Bacteria</taxon>
        <taxon>Bacillati</taxon>
        <taxon>Actinomycetota</taxon>
        <taxon>Actinomycetes</taxon>
        <taxon>Micrococcales</taxon>
        <taxon>Microbacteriaceae</taxon>
        <taxon>Agrococcus</taxon>
    </lineage>
</organism>
<protein>
    <submittedName>
        <fullName evidence="2">Uncharacterized protein</fullName>
    </submittedName>
</protein>
<name>A0AA94HL97_9MICO</name>
<keyword evidence="3" id="KW-1185">Reference proteome</keyword>
<dbReference type="AlphaFoldDB" id="A0AA94HL97"/>
<proteinExistence type="predicted"/>
<sequence length="55" mass="5405">MSGIETAAASDPPEQDPPVRVDPTAPGAPSAPEAPVGPPPEAPEWPADPTQPPGG</sequence>
<evidence type="ECO:0000256" key="1">
    <source>
        <dbReference type="SAM" id="MobiDB-lite"/>
    </source>
</evidence>
<evidence type="ECO:0000313" key="3">
    <source>
        <dbReference type="Proteomes" id="UP000198506"/>
    </source>
</evidence>
<feature type="region of interest" description="Disordered" evidence="1">
    <location>
        <begin position="1"/>
        <end position="55"/>
    </location>
</feature>
<dbReference type="EMBL" id="FOZN01000001">
    <property type="protein sequence ID" value="SFS03100.1"/>
    <property type="molecule type" value="Genomic_DNA"/>
</dbReference>
<dbReference type="Proteomes" id="UP000198506">
    <property type="component" value="Unassembled WGS sequence"/>
</dbReference>
<comment type="caution">
    <text evidence="2">The sequence shown here is derived from an EMBL/GenBank/DDBJ whole genome shotgun (WGS) entry which is preliminary data.</text>
</comment>
<feature type="compositionally biased region" description="Low complexity" evidence="1">
    <location>
        <begin position="23"/>
        <end position="34"/>
    </location>
</feature>
<evidence type="ECO:0000313" key="2">
    <source>
        <dbReference type="EMBL" id="SFS03100.1"/>
    </source>
</evidence>
<accession>A0AA94HL97</accession>